<dbReference type="EMBL" id="CM046115">
    <property type="protein sequence ID" value="KAI8440798.1"/>
    <property type="molecule type" value="Genomic_DNA"/>
</dbReference>
<keyword evidence="2" id="KW-1185">Reference proteome</keyword>
<comment type="caution">
    <text evidence="1">The sequence shown here is derived from an EMBL/GenBank/DDBJ whole genome shotgun (WGS) entry which is preliminary data.</text>
</comment>
<reference evidence="1 2" key="1">
    <citation type="journal article" date="2022" name="Genome Biol. Evol.">
        <title>The Spruce Budworm Genome: Reconstructing the Evolutionary History of Antifreeze Proteins.</title>
        <authorList>
            <person name="Beliveau C."/>
            <person name="Gagne P."/>
            <person name="Picq S."/>
            <person name="Vernygora O."/>
            <person name="Keeling C.I."/>
            <person name="Pinkney K."/>
            <person name="Doucet D."/>
            <person name="Wen F."/>
            <person name="Johnston J.S."/>
            <person name="Maaroufi H."/>
            <person name="Boyle B."/>
            <person name="Laroche J."/>
            <person name="Dewar K."/>
            <person name="Juretic N."/>
            <person name="Blackburn G."/>
            <person name="Nisole A."/>
            <person name="Brunet B."/>
            <person name="Brandao M."/>
            <person name="Lumley L."/>
            <person name="Duan J."/>
            <person name="Quan G."/>
            <person name="Lucarotti C.J."/>
            <person name="Roe A.D."/>
            <person name="Sperling F.A.H."/>
            <person name="Levesque R.C."/>
            <person name="Cusson M."/>
        </authorList>
    </citation>
    <scope>NUCLEOTIDE SEQUENCE [LARGE SCALE GENOMIC DNA]</scope>
    <source>
        <strain evidence="1">Glfc:IPQL:Cfum</strain>
    </source>
</reference>
<accession>A0ACC0KWW3</accession>
<evidence type="ECO:0000313" key="1">
    <source>
        <dbReference type="EMBL" id="KAI8440798.1"/>
    </source>
</evidence>
<organism evidence="1 2">
    <name type="scientific">Choristoneura fumiferana</name>
    <name type="common">Spruce budworm moth</name>
    <name type="synonym">Archips fumiferana</name>
    <dbReference type="NCBI Taxonomy" id="7141"/>
    <lineage>
        <taxon>Eukaryota</taxon>
        <taxon>Metazoa</taxon>
        <taxon>Ecdysozoa</taxon>
        <taxon>Arthropoda</taxon>
        <taxon>Hexapoda</taxon>
        <taxon>Insecta</taxon>
        <taxon>Pterygota</taxon>
        <taxon>Neoptera</taxon>
        <taxon>Endopterygota</taxon>
        <taxon>Lepidoptera</taxon>
        <taxon>Glossata</taxon>
        <taxon>Ditrysia</taxon>
        <taxon>Tortricoidea</taxon>
        <taxon>Tortricidae</taxon>
        <taxon>Tortricinae</taxon>
        <taxon>Choristoneura</taxon>
    </lineage>
</organism>
<sequence>MAERVAKCREEVSKSREKYQAALAEITAYNPRYIEDMSGVFERCQQMEAQRLTFFKDLLFSFHKCLNISQDPTLPQIYEEFNHTINNADHQKDLKWWANNHGVNMAMAWPQFEDEPSATPRFTYLPAAASALLTRVVEDAPGLTRAATGAPGRLWRAAARLRLGLPRCLGGEERGAPAPPPRYGSGCYANPMEYTEEFREIAKGKKESLPTAPILLLNQRPVAEDELPPITNNKLGKANHEPPHPNNTNNTNNTTHNTVNNTANNTIDKKTISAPIAVTIERLEIFACASCRTPHAPHAAHEPQLLRLALGADSRHALTYSPQMFLLNGTASAPKSNKTSPAKDAGKSQPQENPFDEDEWDEESAGALTDTGEPGQPVRALYDYTGAESDELSFRQGDLFEKLEDEDEQGWCKGRKDGRVGLYPANYVEPVGH</sequence>
<protein>
    <submittedName>
        <fullName evidence="1">Uncharacterized protein</fullName>
    </submittedName>
</protein>
<gene>
    <name evidence="1" type="ORF">MSG28_009123</name>
</gene>
<dbReference type="Proteomes" id="UP001064048">
    <property type="component" value="Chromosome 15"/>
</dbReference>
<name>A0ACC0KWW3_CHOFU</name>
<proteinExistence type="predicted"/>
<evidence type="ECO:0000313" key="2">
    <source>
        <dbReference type="Proteomes" id="UP001064048"/>
    </source>
</evidence>